<dbReference type="Gene3D" id="3.30.310.50">
    <property type="entry name" value="Alpha-D-phosphohexomutase, C-terminal domain"/>
    <property type="match status" value="1"/>
</dbReference>
<organism evidence="2 3">
    <name type="scientific">Infirmifilum lucidum</name>
    <dbReference type="NCBI Taxonomy" id="2776706"/>
    <lineage>
        <taxon>Archaea</taxon>
        <taxon>Thermoproteota</taxon>
        <taxon>Thermoprotei</taxon>
        <taxon>Thermofilales</taxon>
        <taxon>Thermofilaceae</taxon>
        <taxon>Infirmifilum</taxon>
    </lineage>
</organism>
<dbReference type="AlphaFoldDB" id="A0A7L9FEW0"/>
<evidence type="ECO:0000256" key="1">
    <source>
        <dbReference type="ARBA" id="ARBA00007073"/>
    </source>
</evidence>
<dbReference type="NCBIfam" id="NF011470">
    <property type="entry name" value="PRK14887.1"/>
    <property type="match status" value="1"/>
</dbReference>
<proteinExistence type="inferred from homology"/>
<accession>A0A7L9FEW0</accession>
<dbReference type="Proteomes" id="UP000594121">
    <property type="component" value="Chromosome"/>
</dbReference>
<reference evidence="2 3" key="1">
    <citation type="submission" date="2020-10" db="EMBL/GenBank/DDBJ databases">
        <title>Thermofilum lucidum 3507LT sp. nov. a novel member of Thermofilaceae family isolated from Chile hot spring, and proposal of description order Thermofilales.</title>
        <authorList>
            <person name="Zayulina K.S."/>
            <person name="Elcheninov A.G."/>
            <person name="Toshchakov S.V."/>
            <person name="Kublanov I.V."/>
        </authorList>
    </citation>
    <scope>NUCLEOTIDE SEQUENCE [LARGE SCALE GENOMIC DNA]</scope>
    <source>
        <strain evidence="2 3">3507LT</strain>
    </source>
</reference>
<name>A0A7L9FEW0_9CREN</name>
<comment type="similarity">
    <text evidence="1">Belongs to the CTAG/PCC1 family.</text>
</comment>
<evidence type="ECO:0000313" key="2">
    <source>
        <dbReference type="EMBL" id="QOJ78161.1"/>
    </source>
</evidence>
<keyword evidence="3" id="KW-1185">Reference proteome</keyword>
<sequence>MYSSCIEVLGDPEELNILFKALYPERSGGKRYRSKVDIELGKETLRICVYSSSLASFRAAVNTFLRLLSMILDISWYF</sequence>
<dbReference type="InterPro" id="IPR015419">
    <property type="entry name" value="CTAG/Pcc1"/>
</dbReference>
<dbReference type="Pfam" id="PF09341">
    <property type="entry name" value="Pcc1"/>
    <property type="match status" value="1"/>
</dbReference>
<protein>
    <submittedName>
        <fullName evidence="2">CTAG/PCC1 family protein</fullName>
    </submittedName>
</protein>
<dbReference type="KEGG" id="thel:IG193_05090"/>
<evidence type="ECO:0000313" key="3">
    <source>
        <dbReference type="Proteomes" id="UP000594121"/>
    </source>
</evidence>
<dbReference type="EMBL" id="CP062310">
    <property type="protein sequence ID" value="QOJ78161.1"/>
    <property type="molecule type" value="Genomic_DNA"/>
</dbReference>
<gene>
    <name evidence="2" type="ORF">IG193_05090</name>
</gene>
<dbReference type="InParanoid" id="A0A7L9FEW0"/>